<accession>A0A8H7UGS6</accession>
<dbReference type="EMBL" id="JAEPRA010000010">
    <property type="protein sequence ID" value="KAG2179333.1"/>
    <property type="molecule type" value="Genomic_DNA"/>
</dbReference>
<dbReference type="OrthoDB" id="9446342at2759"/>
<evidence type="ECO:0000256" key="2">
    <source>
        <dbReference type="ARBA" id="ARBA00005593"/>
    </source>
</evidence>
<dbReference type="Pfam" id="PF00996">
    <property type="entry name" value="GDI"/>
    <property type="match status" value="2"/>
</dbReference>
<feature type="non-terminal residue" evidence="5">
    <location>
        <position position="1"/>
    </location>
</feature>
<dbReference type="PRINTS" id="PR00893">
    <property type="entry name" value="RABESCORT"/>
</dbReference>
<reference evidence="5" key="1">
    <citation type="submission" date="2020-12" db="EMBL/GenBank/DDBJ databases">
        <title>Metabolic potential, ecology and presence of endohyphal bacteria is reflected in genomic diversity of Mucoromycotina.</title>
        <authorList>
            <person name="Muszewska A."/>
            <person name="Okrasinska A."/>
            <person name="Steczkiewicz K."/>
            <person name="Drgas O."/>
            <person name="Orlowska M."/>
            <person name="Perlinska-Lenart U."/>
            <person name="Aleksandrzak-Piekarczyk T."/>
            <person name="Szatraj K."/>
            <person name="Zielenkiewicz U."/>
            <person name="Pilsyk S."/>
            <person name="Malc E."/>
            <person name="Mieczkowski P."/>
            <person name="Kruszewska J.S."/>
            <person name="Biernat P."/>
            <person name="Pawlowska J."/>
        </authorList>
    </citation>
    <scope>NUCLEOTIDE SEQUENCE</scope>
    <source>
        <strain evidence="5">WA0000051536</strain>
    </source>
</reference>
<evidence type="ECO:0000256" key="4">
    <source>
        <dbReference type="ARBA" id="ARBA00022490"/>
    </source>
</evidence>
<dbReference type="AlphaFoldDB" id="A0A8H7UGS6"/>
<name>A0A8H7UGS6_9FUNG</name>
<keyword evidence="6" id="KW-1185">Reference proteome</keyword>
<dbReference type="GO" id="GO:0016192">
    <property type="term" value="P:vesicle-mediated transport"/>
    <property type="evidence" value="ECO:0007669"/>
    <property type="project" value="TreeGrafter"/>
</dbReference>
<keyword evidence="3" id="KW-0343">GTPase activation</keyword>
<proteinExistence type="inferred from homology"/>
<dbReference type="GO" id="GO:0005096">
    <property type="term" value="F:GTPase activator activity"/>
    <property type="evidence" value="ECO:0007669"/>
    <property type="project" value="UniProtKB-KW"/>
</dbReference>
<comment type="caution">
    <text evidence="5">The sequence shown here is derived from an EMBL/GenBank/DDBJ whole genome shotgun (WGS) entry which is preliminary data.</text>
</comment>
<dbReference type="SUPFAM" id="SSF54373">
    <property type="entry name" value="FAD-linked reductases, C-terminal domain"/>
    <property type="match status" value="1"/>
</dbReference>
<evidence type="ECO:0008006" key="7">
    <source>
        <dbReference type="Google" id="ProtNLM"/>
    </source>
</evidence>
<organism evidence="5 6">
    <name type="scientific">Umbelopsis vinacea</name>
    <dbReference type="NCBI Taxonomy" id="44442"/>
    <lineage>
        <taxon>Eukaryota</taxon>
        <taxon>Fungi</taxon>
        <taxon>Fungi incertae sedis</taxon>
        <taxon>Mucoromycota</taxon>
        <taxon>Mucoromycotina</taxon>
        <taxon>Umbelopsidomycetes</taxon>
        <taxon>Umbelopsidales</taxon>
        <taxon>Umbelopsidaceae</taxon>
        <taxon>Umbelopsis</taxon>
    </lineage>
</organism>
<dbReference type="SUPFAM" id="SSF51905">
    <property type="entry name" value="FAD/NAD(P)-binding domain"/>
    <property type="match status" value="1"/>
</dbReference>
<dbReference type="Gene3D" id="3.30.519.10">
    <property type="entry name" value="Guanine Nucleotide Dissociation Inhibitor, domain 2"/>
    <property type="match status" value="1"/>
</dbReference>
<dbReference type="GO" id="GO:0005634">
    <property type="term" value="C:nucleus"/>
    <property type="evidence" value="ECO:0007669"/>
    <property type="project" value="TreeGrafter"/>
</dbReference>
<dbReference type="Proteomes" id="UP000612746">
    <property type="component" value="Unassembled WGS sequence"/>
</dbReference>
<gene>
    <name evidence="5" type="ORF">INT44_006178</name>
</gene>
<evidence type="ECO:0000256" key="3">
    <source>
        <dbReference type="ARBA" id="ARBA00022468"/>
    </source>
</evidence>
<keyword evidence="4" id="KW-0963">Cytoplasm</keyword>
<dbReference type="PIRSF" id="PIRSF016550">
    <property type="entry name" value="Rab_ger_ger_transf_A_euk"/>
    <property type="match status" value="1"/>
</dbReference>
<sequence length="601" mass="67463">MSLEQTEFDYIILGTGLTESILAAAIAKTGKSVLHVDDADYYGGKWASHPFGDLLKWIKTQRLDDDITNKETNDAPPSLNGLSIDGKHAVTVNALKARNESIRHLSFFCYPTESDNITEDDKSTLYSDTNILLDMNRESPLGYARDTIVKALSDRFTNPSKTTKEAIEFEVDQLVLGFPPTSSFSVDIKDSIGRVQTLKEALDASRHYNFDLSPKLLSCRGDMVEVLIKSGIGRYLEFKGLEESYVFEAESQTFDKVPISKEDVFSTDSIALIDKRKLMRFLTFAMSDEIDPAVLETYGNQPFKTMLEEKFKINGKLQKAIIYAIALVHDDAEKVSASEGLERTTAYLKSLGRFGRCAFLRPLYGGASEVAQAFCRACAVQGGIYMLNQPVEKFLLNEDRSQALGIVTRDGQHFTSKWIIGSMEYMNEEWFSKQADEETTRWTSRAILITNEPPILAEGSEKENIRFSVFPPSEQDDIAKPIFALQLSIESMSCPRNKYMTYLSVISDEPERDAKSELEKAVEKLTKNSEKPLFLLYYKQRSQKSSVIATDIIPNNIIACSDPDELLDLDGPLSEAQKAFIRCCGEDEEFLPAPEVDPDLE</sequence>
<dbReference type="GO" id="GO:0006886">
    <property type="term" value="P:intracellular protein transport"/>
    <property type="evidence" value="ECO:0007669"/>
    <property type="project" value="InterPro"/>
</dbReference>
<dbReference type="InterPro" id="IPR018203">
    <property type="entry name" value="GDP_dissociation_inhibitor"/>
</dbReference>
<dbReference type="GO" id="GO:0007264">
    <property type="term" value="P:small GTPase-mediated signal transduction"/>
    <property type="evidence" value="ECO:0007669"/>
    <property type="project" value="InterPro"/>
</dbReference>
<dbReference type="GO" id="GO:0005092">
    <property type="term" value="F:GDP-dissociation inhibitor activity"/>
    <property type="evidence" value="ECO:0007669"/>
    <property type="project" value="InterPro"/>
</dbReference>
<dbReference type="PANTHER" id="PTHR11787:SF4">
    <property type="entry name" value="CHM, RAB ESCORT PROTEIN 1"/>
    <property type="match status" value="1"/>
</dbReference>
<dbReference type="FunFam" id="1.10.405.10:FF:000003">
    <property type="entry name" value="Rab proteins geranylgeranyltransferase component A"/>
    <property type="match status" value="1"/>
</dbReference>
<comment type="subcellular location">
    <subcellularLocation>
        <location evidence="1">Cytoplasm</location>
    </subcellularLocation>
</comment>
<dbReference type="InterPro" id="IPR036188">
    <property type="entry name" value="FAD/NAD-bd_sf"/>
</dbReference>
<dbReference type="Gene3D" id="1.10.405.10">
    <property type="entry name" value="Guanine Nucleotide Dissociation Inhibitor, domain 1"/>
    <property type="match status" value="1"/>
</dbReference>
<dbReference type="GO" id="GO:0005829">
    <property type="term" value="C:cytosol"/>
    <property type="evidence" value="ECO:0007669"/>
    <property type="project" value="TreeGrafter"/>
</dbReference>
<dbReference type="Gene3D" id="3.50.50.60">
    <property type="entry name" value="FAD/NAD(P)-binding domain"/>
    <property type="match status" value="2"/>
</dbReference>
<comment type="similarity">
    <text evidence="2">Belongs to the Rab GDI family.</text>
</comment>
<protein>
    <recommendedName>
        <fullName evidence="7">Rab proteins geranylgeranyltransferase component</fullName>
    </recommendedName>
</protein>
<dbReference type="PRINTS" id="PR00891">
    <property type="entry name" value="RABGDIREP"/>
</dbReference>
<dbReference type="GO" id="GO:0005968">
    <property type="term" value="C:Rab-protein geranylgeranyltransferase complex"/>
    <property type="evidence" value="ECO:0007669"/>
    <property type="project" value="InterPro"/>
</dbReference>
<dbReference type="PANTHER" id="PTHR11787">
    <property type="entry name" value="RAB GDP-DISSOCIATION INHIBITOR"/>
    <property type="match status" value="1"/>
</dbReference>
<evidence type="ECO:0000256" key="1">
    <source>
        <dbReference type="ARBA" id="ARBA00004496"/>
    </source>
</evidence>
<evidence type="ECO:0000313" key="6">
    <source>
        <dbReference type="Proteomes" id="UP000612746"/>
    </source>
</evidence>
<dbReference type="InterPro" id="IPR001738">
    <property type="entry name" value="Rab_escort"/>
</dbReference>
<evidence type="ECO:0000313" key="5">
    <source>
        <dbReference type="EMBL" id="KAG2179333.1"/>
    </source>
</evidence>